<name>A0A098M4M9_9BACL</name>
<keyword evidence="3" id="KW-1185">Reference proteome</keyword>
<keyword evidence="1" id="KW-0812">Transmembrane</keyword>
<dbReference type="OrthoDB" id="9792681at2"/>
<dbReference type="Proteomes" id="UP000029734">
    <property type="component" value="Unassembled WGS sequence"/>
</dbReference>
<evidence type="ECO:0000313" key="3">
    <source>
        <dbReference type="Proteomes" id="UP000029734"/>
    </source>
</evidence>
<gene>
    <name evidence="2" type="ORF">PWYN_20145</name>
</gene>
<dbReference type="Pfam" id="PF02681">
    <property type="entry name" value="DUF212"/>
    <property type="match status" value="1"/>
</dbReference>
<reference evidence="2 3" key="1">
    <citation type="submission" date="2014-08" db="EMBL/GenBank/DDBJ databases">
        <authorList>
            <person name="den Bakker H.C."/>
        </authorList>
    </citation>
    <scope>NUCLEOTIDE SEQUENCE [LARGE SCALE GENOMIC DNA]</scope>
    <source>
        <strain evidence="2 3">DSM 18334</strain>
    </source>
</reference>
<proteinExistence type="predicted"/>
<dbReference type="AlphaFoldDB" id="A0A098M4M9"/>
<dbReference type="EMBL" id="JQCR01000003">
    <property type="protein sequence ID" value="KGE16983.1"/>
    <property type="molecule type" value="Genomic_DNA"/>
</dbReference>
<reference evidence="2 3" key="2">
    <citation type="submission" date="2014-10" db="EMBL/GenBank/DDBJ databases">
        <title>Comparative genomics of the Paenibacillus odorifer group.</title>
        <authorList>
            <person name="Tsai Y.-C."/>
            <person name="Martin N."/>
            <person name="Korlach J."/>
            <person name="Wiedmann M."/>
        </authorList>
    </citation>
    <scope>NUCLEOTIDE SEQUENCE [LARGE SCALE GENOMIC DNA]</scope>
    <source>
        <strain evidence="2 3">DSM 18334</strain>
    </source>
</reference>
<evidence type="ECO:0000313" key="2">
    <source>
        <dbReference type="EMBL" id="KGE16983.1"/>
    </source>
</evidence>
<feature type="transmembrane region" description="Helical" evidence="1">
    <location>
        <begin position="131"/>
        <end position="149"/>
    </location>
</feature>
<dbReference type="PANTHER" id="PTHR31446:SF29">
    <property type="entry name" value="ACID PHOSPHATASE_VANADIUM-DEPENDENT HALOPEROXIDASE-RELATED PROTEIN"/>
    <property type="match status" value="1"/>
</dbReference>
<dbReference type="PANTHER" id="PTHR31446">
    <property type="entry name" value="ACID PHOSPHATASE/VANADIUM-DEPENDENT HALOPEROXIDASE-RELATED PROTEIN"/>
    <property type="match status" value="1"/>
</dbReference>
<dbReference type="InterPro" id="IPR003832">
    <property type="entry name" value="DUF212"/>
</dbReference>
<dbReference type="RefSeq" id="WP_036655383.1">
    <property type="nucleotide sequence ID" value="NZ_JQCR01000003.1"/>
</dbReference>
<sequence>MQIIHNFPLMAALMSMIAAQVIKVPLNLIWSKKWDVTRAFSTGGMPSSHSAAVTSLAAALGISDGLDSSAFAVAAVLSAITMYDAAGVRRHAGLQASFLNRLVKSTPSLLKDHGSTGTELKELLGHRPIEVLAGAFFGIASSIVIYFTLYS</sequence>
<keyword evidence="1" id="KW-1133">Transmembrane helix</keyword>
<keyword evidence="1" id="KW-0472">Membrane</keyword>
<dbReference type="STRING" id="268407.PWYN_20145"/>
<dbReference type="eggNOG" id="COG1963">
    <property type="taxonomic scope" value="Bacteria"/>
</dbReference>
<accession>A0A098M4M9</accession>
<protein>
    <submittedName>
        <fullName evidence="2">Membrane protein</fullName>
    </submittedName>
</protein>
<comment type="caution">
    <text evidence="2">The sequence shown here is derived from an EMBL/GenBank/DDBJ whole genome shotgun (WGS) entry which is preliminary data.</text>
</comment>
<evidence type="ECO:0000256" key="1">
    <source>
        <dbReference type="SAM" id="Phobius"/>
    </source>
</evidence>
<organism evidence="2 3">
    <name type="scientific">Paenibacillus wynnii</name>
    <dbReference type="NCBI Taxonomy" id="268407"/>
    <lineage>
        <taxon>Bacteria</taxon>
        <taxon>Bacillati</taxon>
        <taxon>Bacillota</taxon>
        <taxon>Bacilli</taxon>
        <taxon>Bacillales</taxon>
        <taxon>Paenibacillaceae</taxon>
        <taxon>Paenibacillus</taxon>
    </lineage>
</organism>